<feature type="compositionally biased region" description="Basic and acidic residues" evidence="1">
    <location>
        <begin position="27"/>
        <end position="60"/>
    </location>
</feature>
<sequence length="136" mass="16535">MSTHMKTGVSKWLSEEEMKKGIELKVEEEKEEKEKKKNEMERIVKKETNEEQNKVKKDNDNANEIDEQTREKGLNENYTYVINIFIYLLYCIKHEKNKRLMKWWNEREQKGKTEIIEKLKTMSNEQFGVWLLNDCK</sequence>
<dbReference type="EMBL" id="ASPP01001474">
    <property type="protein sequence ID" value="ETO35610.1"/>
    <property type="molecule type" value="Genomic_DNA"/>
</dbReference>
<accession>X6PAP4</accession>
<dbReference type="Proteomes" id="UP000023152">
    <property type="component" value="Unassembled WGS sequence"/>
</dbReference>
<proteinExistence type="predicted"/>
<feature type="region of interest" description="Disordered" evidence="1">
    <location>
        <begin position="27"/>
        <end position="68"/>
    </location>
</feature>
<gene>
    <name evidence="2" type="ORF">RFI_01452</name>
</gene>
<organism evidence="2 3">
    <name type="scientific">Reticulomyxa filosa</name>
    <dbReference type="NCBI Taxonomy" id="46433"/>
    <lineage>
        <taxon>Eukaryota</taxon>
        <taxon>Sar</taxon>
        <taxon>Rhizaria</taxon>
        <taxon>Retaria</taxon>
        <taxon>Foraminifera</taxon>
        <taxon>Monothalamids</taxon>
        <taxon>Reticulomyxidae</taxon>
        <taxon>Reticulomyxa</taxon>
    </lineage>
</organism>
<keyword evidence="3" id="KW-1185">Reference proteome</keyword>
<dbReference type="AlphaFoldDB" id="X6PAP4"/>
<evidence type="ECO:0000313" key="3">
    <source>
        <dbReference type="Proteomes" id="UP000023152"/>
    </source>
</evidence>
<reference evidence="2 3" key="1">
    <citation type="journal article" date="2013" name="Curr. Biol.">
        <title>The Genome of the Foraminiferan Reticulomyxa filosa.</title>
        <authorList>
            <person name="Glockner G."/>
            <person name="Hulsmann N."/>
            <person name="Schleicher M."/>
            <person name="Noegel A.A."/>
            <person name="Eichinger L."/>
            <person name="Gallinger C."/>
            <person name="Pawlowski J."/>
            <person name="Sierra R."/>
            <person name="Euteneuer U."/>
            <person name="Pillet L."/>
            <person name="Moustafa A."/>
            <person name="Platzer M."/>
            <person name="Groth M."/>
            <person name="Szafranski K."/>
            <person name="Schliwa M."/>
        </authorList>
    </citation>
    <scope>NUCLEOTIDE SEQUENCE [LARGE SCALE GENOMIC DNA]</scope>
</reference>
<evidence type="ECO:0000256" key="1">
    <source>
        <dbReference type="SAM" id="MobiDB-lite"/>
    </source>
</evidence>
<evidence type="ECO:0000313" key="2">
    <source>
        <dbReference type="EMBL" id="ETO35610.1"/>
    </source>
</evidence>
<comment type="caution">
    <text evidence="2">The sequence shown here is derived from an EMBL/GenBank/DDBJ whole genome shotgun (WGS) entry which is preliminary data.</text>
</comment>
<name>X6PAP4_RETFI</name>
<protein>
    <submittedName>
        <fullName evidence="2">Uncharacterized protein</fullName>
    </submittedName>
</protein>